<accession>A0A238W4R0</accession>
<evidence type="ECO:0000313" key="2">
    <source>
        <dbReference type="EMBL" id="SNR41526.1"/>
    </source>
</evidence>
<proteinExistence type="predicted"/>
<feature type="transmembrane region" description="Helical" evidence="1">
    <location>
        <begin position="113"/>
        <end position="135"/>
    </location>
</feature>
<feature type="transmembrane region" description="Helical" evidence="1">
    <location>
        <begin position="75"/>
        <end position="93"/>
    </location>
</feature>
<organism evidence="2 3">
    <name type="scientific">Actinoplanes regularis</name>
    <dbReference type="NCBI Taxonomy" id="52697"/>
    <lineage>
        <taxon>Bacteria</taxon>
        <taxon>Bacillati</taxon>
        <taxon>Actinomycetota</taxon>
        <taxon>Actinomycetes</taxon>
        <taxon>Micromonosporales</taxon>
        <taxon>Micromonosporaceae</taxon>
        <taxon>Actinoplanes</taxon>
    </lineage>
</organism>
<sequence>MDLLNIALAAVSLCLFASGTSALVTGRAPSFRVTEPEQIRKIGVGLLLMGMFWALQVVGYAGVRLGLISSTARGVLLLAAFPVGALAVMKYLPRPTWNRAADDKPDQEVTRRGYPYWIYVGGLSLFLFVSVFVLGMLDAPRVVGVLVIAAVTTAILLPLYGPDAVRKWIRR</sequence>
<dbReference type="EMBL" id="FZNR01000002">
    <property type="protein sequence ID" value="SNR41526.1"/>
    <property type="molecule type" value="Genomic_DNA"/>
</dbReference>
<feature type="transmembrane region" description="Helical" evidence="1">
    <location>
        <begin position="142"/>
        <end position="161"/>
    </location>
</feature>
<keyword evidence="1" id="KW-1133">Transmembrane helix</keyword>
<keyword evidence="1" id="KW-0472">Membrane</keyword>
<keyword evidence="3" id="KW-1185">Reference proteome</keyword>
<name>A0A238W4R0_9ACTN</name>
<dbReference type="Proteomes" id="UP000198415">
    <property type="component" value="Unassembled WGS sequence"/>
</dbReference>
<gene>
    <name evidence="2" type="ORF">SAMN06264365_102168</name>
</gene>
<evidence type="ECO:0000256" key="1">
    <source>
        <dbReference type="SAM" id="Phobius"/>
    </source>
</evidence>
<evidence type="ECO:0000313" key="3">
    <source>
        <dbReference type="Proteomes" id="UP000198415"/>
    </source>
</evidence>
<feature type="transmembrane region" description="Helical" evidence="1">
    <location>
        <begin position="42"/>
        <end position="63"/>
    </location>
</feature>
<reference evidence="2 3" key="1">
    <citation type="submission" date="2017-06" db="EMBL/GenBank/DDBJ databases">
        <authorList>
            <person name="Kim H.J."/>
            <person name="Triplett B.A."/>
        </authorList>
    </citation>
    <scope>NUCLEOTIDE SEQUENCE [LARGE SCALE GENOMIC DNA]</scope>
    <source>
        <strain evidence="2 3">DSM 43151</strain>
    </source>
</reference>
<dbReference type="AlphaFoldDB" id="A0A238W4R0"/>
<keyword evidence="1" id="KW-0812">Transmembrane</keyword>
<protein>
    <submittedName>
        <fullName evidence="2">Uncharacterized protein</fullName>
    </submittedName>
</protein>